<evidence type="ECO:0000313" key="2">
    <source>
        <dbReference type="Proteomes" id="UP001499938"/>
    </source>
</evidence>
<reference evidence="1 2" key="1">
    <citation type="journal article" date="2019" name="Int. J. Syst. Evol. Microbiol.">
        <title>The Global Catalogue of Microorganisms (GCM) 10K type strain sequencing project: providing services to taxonomists for standard genome sequencing and annotation.</title>
        <authorList>
            <consortium name="The Broad Institute Genomics Platform"/>
            <consortium name="The Broad Institute Genome Sequencing Center for Infectious Disease"/>
            <person name="Wu L."/>
            <person name="Ma J."/>
        </authorList>
    </citation>
    <scope>NUCLEOTIDE SEQUENCE [LARGE SCALE GENOMIC DNA]</scope>
    <source>
        <strain evidence="1 2">JCM 15592</strain>
    </source>
</reference>
<gene>
    <name evidence="1" type="ORF">GCM10009811_03940</name>
</gene>
<dbReference type="RefSeq" id="WP_344080486.1">
    <property type="nucleotide sequence ID" value="NZ_BAAAPO010000006.1"/>
</dbReference>
<organism evidence="1 2">
    <name type="scientific">Nostocoides veronense</name>
    <dbReference type="NCBI Taxonomy" id="330836"/>
    <lineage>
        <taxon>Bacteria</taxon>
        <taxon>Bacillati</taxon>
        <taxon>Actinomycetota</taxon>
        <taxon>Actinomycetes</taxon>
        <taxon>Micrococcales</taxon>
        <taxon>Intrasporangiaceae</taxon>
        <taxon>Nostocoides</taxon>
    </lineage>
</organism>
<accession>A0ABN2LAT9</accession>
<comment type="caution">
    <text evidence="1">The sequence shown here is derived from an EMBL/GenBank/DDBJ whole genome shotgun (WGS) entry which is preliminary data.</text>
</comment>
<protein>
    <submittedName>
        <fullName evidence="1">Uncharacterized protein</fullName>
    </submittedName>
</protein>
<proteinExistence type="predicted"/>
<dbReference type="EMBL" id="BAAAPO010000006">
    <property type="protein sequence ID" value="GAA1781728.1"/>
    <property type="molecule type" value="Genomic_DNA"/>
</dbReference>
<name>A0ABN2LAT9_9MICO</name>
<sequence length="188" mass="20247">MTSAIAVGARAEHHDLIDAQLVVTSPGDRTAQLQQVEGVALASPSTTLPGQLVAWQGTKGSPNALRQKWTGQVTAINPHAYAATHRWSRNRAALSELKAGFIYVSAADEDQGRLHDLRLILDGRSVELTRAGVIPVLLAPSETFLVSRATVPDKALRDAPSETLIQLAPGVPRQRPCSPASRRRGWVR</sequence>
<dbReference type="Proteomes" id="UP001499938">
    <property type="component" value="Unassembled WGS sequence"/>
</dbReference>
<evidence type="ECO:0000313" key="1">
    <source>
        <dbReference type="EMBL" id="GAA1781728.1"/>
    </source>
</evidence>
<keyword evidence="2" id="KW-1185">Reference proteome</keyword>